<dbReference type="AlphaFoldDB" id="A0A3S4CD36"/>
<name>A0A3S4CD36_9HYPH</name>
<reference evidence="1 2" key="1">
    <citation type="submission" date="2018-12" db="EMBL/GenBank/DDBJ databases">
        <authorList>
            <person name="Criscuolo A."/>
        </authorList>
    </citation>
    <scope>NUCLEOTIDE SEQUENCE [LARGE SCALE GENOMIC DNA]</scope>
    <source>
        <strain evidence="1">ACIP1116281</strain>
    </source>
</reference>
<dbReference type="EMBL" id="UZWD01000022">
    <property type="protein sequence ID" value="VDS04410.1"/>
    <property type="molecule type" value="Genomic_DNA"/>
</dbReference>
<dbReference type="InterPro" id="IPR023393">
    <property type="entry name" value="START-like_dom_sf"/>
</dbReference>
<keyword evidence="2" id="KW-1185">Reference proteome</keyword>
<accession>A0A3S4CD36</accession>
<dbReference type="SUPFAM" id="SSF55961">
    <property type="entry name" value="Bet v1-like"/>
    <property type="match status" value="1"/>
</dbReference>
<proteinExistence type="predicted"/>
<dbReference type="RefSeq" id="WP_126149984.1">
    <property type="nucleotide sequence ID" value="NZ_JBHTMH010000003.1"/>
</dbReference>
<evidence type="ECO:0000313" key="2">
    <source>
        <dbReference type="Proteomes" id="UP000268844"/>
    </source>
</evidence>
<organism evidence="1 2">
    <name type="scientific">Devosia equisanguinis</name>
    <dbReference type="NCBI Taxonomy" id="2490941"/>
    <lineage>
        <taxon>Bacteria</taxon>
        <taxon>Pseudomonadati</taxon>
        <taxon>Pseudomonadota</taxon>
        <taxon>Alphaproteobacteria</taxon>
        <taxon>Hyphomicrobiales</taxon>
        <taxon>Devosiaceae</taxon>
        <taxon>Devosia</taxon>
    </lineage>
</organism>
<dbReference type="Gene3D" id="3.30.530.20">
    <property type="match status" value="1"/>
</dbReference>
<sequence>MFPSRTLSLAINRPYAEAYAFLSNPANILLWTDGVRDMQLRQASGYVWHSRYFGQDVQLTFTPPNALGVLDLAVAVEGRLPRVHHIRVFPNGKGTELCLTIIQTADESDDQFSSECEWLRTDLQVLKAYLDLP</sequence>
<evidence type="ECO:0000313" key="1">
    <source>
        <dbReference type="EMBL" id="VDS04410.1"/>
    </source>
</evidence>
<gene>
    <name evidence="1" type="ORF">DEVEQU_01545</name>
</gene>
<evidence type="ECO:0008006" key="3">
    <source>
        <dbReference type="Google" id="ProtNLM"/>
    </source>
</evidence>
<dbReference type="Proteomes" id="UP000268844">
    <property type="component" value="Unassembled WGS sequence"/>
</dbReference>
<protein>
    <recommendedName>
        <fullName evidence="3">Polyketide cyclase</fullName>
    </recommendedName>
</protein>
<dbReference type="OrthoDB" id="880456at2"/>